<dbReference type="Proteomes" id="UP000054107">
    <property type="component" value="Unassembled WGS sequence"/>
</dbReference>
<proteinExistence type="predicted"/>
<feature type="region of interest" description="Disordered" evidence="1">
    <location>
        <begin position="493"/>
        <end position="515"/>
    </location>
</feature>
<evidence type="ECO:0000313" key="6">
    <source>
        <dbReference type="Proteomes" id="UP000054107"/>
    </source>
</evidence>
<dbReference type="OrthoDB" id="2339473at2759"/>
<evidence type="ECO:0000259" key="2">
    <source>
        <dbReference type="Pfam" id="PF23940"/>
    </source>
</evidence>
<dbReference type="AlphaFoldDB" id="A0A0B7N3Y8"/>
<sequence length="695" mass="77738">MSGKKRTKTKEPKKTGSDKRSRTDGVFNVGESTSSSPAEEVREVVSLPTSFVVAEGAASVVNSLEKIQSDNKEKNNYANPVIIGSRAAAFWFPSFRPCADWDIVATAQQAIDLIKNEKNNHNLEIKLVMQPLDANVVRRKPLPTDIKKKLQTIPEHLYKISGKNKDSNMMFEIEIAANEQDSTVLSSAGQILDLCNRGNDNDAPLMNFSVGPSKGLPCIVAPIELLETLKTSHIFWPAYFDKHIADLHGLRTLLASGSNHSTTVNYGIRADKTKPLTPPARTAELEQFLVTRTLEVEAFRGTPGAHINLNVSNEDFLGRDDDLFVTRHIPHDDVHTIVMYGEEPIYDQLKTDKSKAMVSRELFEKAPYEKQIQCVKEEAMVISLERFLLPKLTLDPASAYRSALIRICTTLTKGWFRQFAVDNFPRLAVCDKDLIPIRDTILTKHPLPPKVRNDPLEILKKTITNLEDLHTMERLMSLTKALKSGNKIVVIGGDSDDEDSDSDDSDDYGYGYRNENRSDTEKNFWTISSSKPDQPDLLVSFVNSSYANESDCIPSYYFHATLSVQPLTADVKVKQISAFKCKRDGLYTLARQKFHKAATSVSASNEGGSWGGGDIWSNYEFIANSLEDEVQMLGLEGLTEDLLMAYILAIVQPKLFSNGETPIQNHINAYKSKGVIPVSPNNHLWFNCWKYNNLI</sequence>
<gene>
    <name evidence="5" type="primary">PARPA_03867.1 scaffold 9853</name>
</gene>
<feature type="region of interest" description="Disordered" evidence="1">
    <location>
        <begin position="1"/>
        <end position="41"/>
    </location>
</feature>
<keyword evidence="6" id="KW-1185">Reference proteome</keyword>
<feature type="domain" description="DUF7275" evidence="2">
    <location>
        <begin position="226"/>
        <end position="432"/>
    </location>
</feature>
<reference evidence="5 6" key="1">
    <citation type="submission" date="2014-09" db="EMBL/GenBank/DDBJ databases">
        <authorList>
            <person name="Ellenberger Sabrina"/>
        </authorList>
    </citation>
    <scope>NUCLEOTIDE SEQUENCE [LARGE SCALE GENOMIC DNA]</scope>
    <source>
        <strain evidence="5 6">CBS 412.66</strain>
    </source>
</reference>
<dbReference type="STRING" id="35722.A0A0B7N3Y8"/>
<dbReference type="InterPro" id="IPR055699">
    <property type="entry name" value="DUF7275"/>
</dbReference>
<feature type="domain" description="DUF7277" evidence="4">
    <location>
        <begin position="80"/>
        <end position="195"/>
    </location>
</feature>
<protein>
    <submittedName>
        <fullName evidence="5">Uncharacterized protein</fullName>
    </submittedName>
</protein>
<evidence type="ECO:0000256" key="1">
    <source>
        <dbReference type="SAM" id="MobiDB-lite"/>
    </source>
</evidence>
<feature type="compositionally biased region" description="Acidic residues" evidence="1">
    <location>
        <begin position="494"/>
        <end position="507"/>
    </location>
</feature>
<organism evidence="5 6">
    <name type="scientific">Parasitella parasitica</name>
    <dbReference type="NCBI Taxonomy" id="35722"/>
    <lineage>
        <taxon>Eukaryota</taxon>
        <taxon>Fungi</taxon>
        <taxon>Fungi incertae sedis</taxon>
        <taxon>Mucoromycota</taxon>
        <taxon>Mucoromycotina</taxon>
        <taxon>Mucoromycetes</taxon>
        <taxon>Mucorales</taxon>
        <taxon>Mucorineae</taxon>
        <taxon>Mucoraceae</taxon>
        <taxon>Parasitella</taxon>
    </lineage>
</organism>
<accession>A0A0B7N3Y8</accession>
<dbReference type="Pfam" id="PF23940">
    <property type="entry name" value="DUF7275"/>
    <property type="match status" value="1"/>
</dbReference>
<dbReference type="InterPro" id="IPR055700">
    <property type="entry name" value="DUF7276"/>
</dbReference>
<dbReference type="InterPro" id="IPR055701">
    <property type="entry name" value="DUF7277"/>
</dbReference>
<feature type="domain" description="DUF7276" evidence="3">
    <location>
        <begin position="551"/>
        <end position="692"/>
    </location>
</feature>
<evidence type="ECO:0000259" key="4">
    <source>
        <dbReference type="Pfam" id="PF23942"/>
    </source>
</evidence>
<dbReference type="Pfam" id="PF23942">
    <property type="entry name" value="DUF7277"/>
    <property type="match status" value="1"/>
</dbReference>
<evidence type="ECO:0000259" key="3">
    <source>
        <dbReference type="Pfam" id="PF23941"/>
    </source>
</evidence>
<feature type="compositionally biased region" description="Basic and acidic residues" evidence="1">
    <location>
        <begin position="9"/>
        <end position="23"/>
    </location>
</feature>
<evidence type="ECO:0000313" key="5">
    <source>
        <dbReference type="EMBL" id="CEP10230.1"/>
    </source>
</evidence>
<dbReference type="EMBL" id="LN723314">
    <property type="protein sequence ID" value="CEP10230.1"/>
    <property type="molecule type" value="Genomic_DNA"/>
</dbReference>
<dbReference type="Pfam" id="PF23941">
    <property type="entry name" value="DUF7276"/>
    <property type="match status" value="1"/>
</dbReference>
<name>A0A0B7N3Y8_9FUNG</name>